<feature type="transmembrane region" description="Helical" evidence="1">
    <location>
        <begin position="30"/>
        <end position="53"/>
    </location>
</feature>
<dbReference type="EMBL" id="LBUZ01000007">
    <property type="protein sequence ID" value="KKQ75666.1"/>
    <property type="molecule type" value="Genomic_DNA"/>
</dbReference>
<accession>A0A0G0NF10</accession>
<keyword evidence="1" id="KW-1133">Transmembrane helix</keyword>
<evidence type="ECO:0000256" key="1">
    <source>
        <dbReference type="SAM" id="Phobius"/>
    </source>
</evidence>
<dbReference type="AlphaFoldDB" id="A0A0G0NF10"/>
<name>A0A0G0NF10_9BACT</name>
<dbReference type="Pfam" id="PF04020">
    <property type="entry name" value="Phage_holin_4_2"/>
    <property type="match status" value="1"/>
</dbReference>
<keyword evidence="1" id="KW-0812">Transmembrane</keyword>
<keyword evidence="1" id="KW-0472">Membrane</keyword>
<evidence type="ECO:0000313" key="2">
    <source>
        <dbReference type="EMBL" id="KKQ75666.1"/>
    </source>
</evidence>
<dbReference type="Proteomes" id="UP000034181">
    <property type="component" value="Unassembled WGS sequence"/>
</dbReference>
<protein>
    <recommendedName>
        <fullName evidence="4">Integral membrane protein</fullName>
    </recommendedName>
</protein>
<gene>
    <name evidence="2" type="ORF">US96_C0007G0014</name>
</gene>
<proteinExistence type="predicted"/>
<feature type="transmembrane region" description="Helical" evidence="1">
    <location>
        <begin position="65"/>
        <end position="88"/>
    </location>
</feature>
<reference evidence="2 3" key="1">
    <citation type="journal article" date="2015" name="Nature">
        <title>rRNA introns, odd ribosomes, and small enigmatic genomes across a large radiation of phyla.</title>
        <authorList>
            <person name="Brown C.T."/>
            <person name="Hug L.A."/>
            <person name="Thomas B.C."/>
            <person name="Sharon I."/>
            <person name="Castelle C.J."/>
            <person name="Singh A."/>
            <person name="Wilkins M.J."/>
            <person name="Williams K.H."/>
            <person name="Banfield J.F."/>
        </authorList>
    </citation>
    <scope>NUCLEOTIDE SEQUENCE [LARGE SCALE GENOMIC DNA]</scope>
</reference>
<sequence>MRGIVIEAWALFLVNQLASGLFFEQGLKSLLLTATALAVAGLLIKPIINILLLPINLVTFNFFRWASHAVMLFLVDLVLTEFRIVNFNFAGYSSDLFSLPLLYIESGILSYLAFSVLIGLVAGVFYWIMEK</sequence>
<comment type="caution">
    <text evidence="2">The sequence shown here is derived from an EMBL/GenBank/DDBJ whole genome shotgun (WGS) entry which is preliminary data.</text>
</comment>
<feature type="transmembrane region" description="Helical" evidence="1">
    <location>
        <begin position="108"/>
        <end position="128"/>
    </location>
</feature>
<organism evidence="2 3">
    <name type="scientific">Candidatus Woesebacteria bacterium GW2011_GWB1_38_5b</name>
    <dbReference type="NCBI Taxonomy" id="1618569"/>
    <lineage>
        <taxon>Bacteria</taxon>
        <taxon>Candidatus Woeseibacteriota</taxon>
    </lineage>
</organism>
<evidence type="ECO:0008006" key="4">
    <source>
        <dbReference type="Google" id="ProtNLM"/>
    </source>
</evidence>
<dbReference type="InterPro" id="IPR007165">
    <property type="entry name" value="Phage_holin_4_2"/>
</dbReference>
<evidence type="ECO:0000313" key="3">
    <source>
        <dbReference type="Proteomes" id="UP000034181"/>
    </source>
</evidence>